<dbReference type="CDD" id="cd00761">
    <property type="entry name" value="Glyco_tranf_GTA_type"/>
    <property type="match status" value="1"/>
</dbReference>
<gene>
    <name evidence="3" type="ORF">CXK99_09105</name>
</gene>
<proteinExistence type="predicted"/>
<sequence length="668" mass="75529">MMRSSPNRLRAPSSHNLFKTLLFKCYRMHLSYRARAAFQAGDYVLARELYERAIAAQPELSKTYRVFLDLIRRRQNIVHCGAAERETEDASTGTAASPCHASRAESTRPVTLNVLYQKVASELVKEPQLNLDSTPLVSVLMTAHNIADYIEEAVTSVLRQSWPNLELIIVDDASTDATWTVLQRLRRSVGNLRCRRLNTNLGTYFAKNHALQLATGKFIFFQDGDDICHPERIRLGMQQLMQPGVVCVRGAYSRVLFPSGHVLPVNGMISRLGLITLGLRREVFERIGFFNCTSKASDEEFFLRLKAWIAVEGGKIHALDLPLYYSCLRKGSLAADMLSDAPQQNFGVTQLPSPSRAAYVEAFTQRHRELSVGAFRSFFRFPVLRDLIPVAPDMTYLANPAQPVVASLCSIPERADQLRQTLASLAPQIDALHLYLDRYEAVPDFVKDCHPRMKVYLSQDYPGLRDNGKFLAFATQAEACYYFTADDDILYPPDYVASMLRRIEHYGRQAVVGVHGVLVPDEAQGYFSGFRKVLMFTRELERDALVSNLGTGTVAFHSSLLRGLDIAHFREAGMADIYLSLFCKQRNIPMVAIARPEGWLQELPSPNTSLYQEFRQADERQSLLIRTYRPWGYTAIRQALAGVRQRVDDAQVHQRLEALVPALHQCLR</sequence>
<feature type="domain" description="Glycosyltransferase 2-like" evidence="2">
    <location>
        <begin position="138"/>
        <end position="257"/>
    </location>
</feature>
<dbReference type="Pfam" id="PF00535">
    <property type="entry name" value="Glycos_transf_2"/>
    <property type="match status" value="1"/>
</dbReference>
<name>A0A2N8RFV3_STUST</name>
<comment type="caution">
    <text evidence="3">The sequence shown here is derived from an EMBL/GenBank/DDBJ whole genome shotgun (WGS) entry which is preliminary data.</text>
</comment>
<reference evidence="3 4" key="1">
    <citation type="submission" date="2018-01" db="EMBL/GenBank/DDBJ databases">
        <title>Denitrification phenotypes of diverse strains of Pseudomonas stutzeri.</title>
        <authorList>
            <person name="Milligan D.A."/>
            <person name="Bergaust L."/>
            <person name="Bakken L.R."/>
            <person name="Frostegard A."/>
        </authorList>
    </citation>
    <scope>NUCLEOTIDE SEQUENCE [LARGE SCALE GENOMIC DNA]</scope>
    <source>
        <strain evidence="3 4">CCUG 44592</strain>
    </source>
</reference>
<evidence type="ECO:0000259" key="2">
    <source>
        <dbReference type="Pfam" id="PF00535"/>
    </source>
</evidence>
<dbReference type="InterPro" id="IPR001173">
    <property type="entry name" value="Glyco_trans_2-like"/>
</dbReference>
<evidence type="ECO:0000313" key="4">
    <source>
        <dbReference type="Proteomes" id="UP000236003"/>
    </source>
</evidence>
<dbReference type="AlphaFoldDB" id="A0A2N8RFV3"/>
<dbReference type="GO" id="GO:0016758">
    <property type="term" value="F:hexosyltransferase activity"/>
    <property type="evidence" value="ECO:0007669"/>
    <property type="project" value="UniProtKB-ARBA"/>
</dbReference>
<dbReference type="EMBL" id="POUM01000006">
    <property type="protein sequence ID" value="PNF59967.1"/>
    <property type="molecule type" value="Genomic_DNA"/>
</dbReference>
<accession>A0A2N8RFV3</accession>
<dbReference type="SUPFAM" id="SSF53448">
    <property type="entry name" value="Nucleotide-diphospho-sugar transferases"/>
    <property type="match status" value="2"/>
</dbReference>
<dbReference type="PANTHER" id="PTHR22916:SF3">
    <property type="entry name" value="UDP-GLCNAC:BETAGAL BETA-1,3-N-ACETYLGLUCOSAMINYLTRANSFERASE-LIKE PROTEIN 1"/>
    <property type="match status" value="1"/>
</dbReference>
<evidence type="ECO:0000256" key="1">
    <source>
        <dbReference type="SAM" id="MobiDB-lite"/>
    </source>
</evidence>
<dbReference type="Proteomes" id="UP000236003">
    <property type="component" value="Unassembled WGS sequence"/>
</dbReference>
<dbReference type="PANTHER" id="PTHR22916">
    <property type="entry name" value="GLYCOSYLTRANSFERASE"/>
    <property type="match status" value="1"/>
</dbReference>
<feature type="region of interest" description="Disordered" evidence="1">
    <location>
        <begin position="83"/>
        <end position="102"/>
    </location>
</feature>
<organism evidence="3 4">
    <name type="scientific">Stutzerimonas stutzeri</name>
    <name type="common">Pseudomonas stutzeri</name>
    <dbReference type="NCBI Taxonomy" id="316"/>
    <lineage>
        <taxon>Bacteria</taxon>
        <taxon>Pseudomonadati</taxon>
        <taxon>Pseudomonadota</taxon>
        <taxon>Gammaproteobacteria</taxon>
        <taxon>Pseudomonadales</taxon>
        <taxon>Pseudomonadaceae</taxon>
        <taxon>Stutzerimonas</taxon>
    </lineage>
</organism>
<protein>
    <submittedName>
        <fullName evidence="3">Glycosyltransferase family 2 protein</fullName>
    </submittedName>
</protein>
<dbReference type="Gene3D" id="3.90.550.10">
    <property type="entry name" value="Spore Coat Polysaccharide Biosynthesis Protein SpsA, Chain A"/>
    <property type="match status" value="1"/>
</dbReference>
<dbReference type="RefSeq" id="WP_102820406.1">
    <property type="nucleotide sequence ID" value="NZ_POUM01000006.1"/>
</dbReference>
<dbReference type="InterPro" id="IPR029044">
    <property type="entry name" value="Nucleotide-diphossugar_trans"/>
</dbReference>
<evidence type="ECO:0000313" key="3">
    <source>
        <dbReference type="EMBL" id="PNF59967.1"/>
    </source>
</evidence>
<keyword evidence="3" id="KW-0808">Transferase</keyword>